<gene>
    <name evidence="3" type="ORF">APAL1065_LOCUS21593</name>
</gene>
<feature type="compositionally biased region" description="Pro residues" evidence="1">
    <location>
        <begin position="198"/>
        <end position="207"/>
    </location>
</feature>
<keyword evidence="2" id="KW-0732">Signal</keyword>
<evidence type="ECO:0000256" key="2">
    <source>
        <dbReference type="SAM" id="SignalP"/>
    </source>
</evidence>
<organism evidence="3">
    <name type="scientific">Entomoneis paludosa</name>
    <dbReference type="NCBI Taxonomy" id="265537"/>
    <lineage>
        <taxon>Eukaryota</taxon>
        <taxon>Sar</taxon>
        <taxon>Stramenopiles</taxon>
        <taxon>Ochrophyta</taxon>
        <taxon>Bacillariophyta</taxon>
        <taxon>Bacillariophyceae</taxon>
        <taxon>Bacillariophycidae</taxon>
        <taxon>Entomoneidaceae</taxon>
        <taxon>Entomoneis</taxon>
    </lineage>
</organism>
<sequence>MRKQSLLRVAVFCISLNWSEGLNDGNKIHSSTRKRRRDQVTAKEKDRSENRSPGMIRKTAGMMGSQESSYHDVYSDYQNIFESYSSNLPGSNNGKTRDKGVSPRDKSTKSTKSNKATNAPTIHVSKPTPSPIRFVPTPLHVGPSALQKKTKDQAVVPMKKPNHRSQKSMKDKLSRGKKSMPSKAPTSSNPPNIAPAAPSGPQPPVRPPSTSGNCQNIVAAPILDAVPEIFAQTPERCCDFDGPTAAIITHAFQDPETSSMFEPFWDQIYQVLARNSGGAGVCFFMTGIDSTSSRLISEIMIDVLEAARISADIPSIMSTDPTSNTDLIETIRSIADDPLQPSIGVFNAGYANIIVESILSGNEALPFVGYRDESEYGIEAGQATLQLLNGTQATPLCFNARVGVLDFIGQRCAAYYATVSSQPIVPEEGRSCSADSTPLELMDIILGSGANAVWSHVDCCAAMGEAVEMARQAGFSIVSGCQDFDEGGAQGVDFVTAQPIDLQGYHASTWSNFPVVQEMAGMDGKMSQYFPASASLINTAIYNSFLTEN</sequence>
<feature type="chain" id="PRO_5031411669" description="Periplasmic binding protein domain-containing protein" evidence="2">
    <location>
        <begin position="22"/>
        <end position="549"/>
    </location>
</feature>
<feature type="compositionally biased region" description="Low complexity" evidence="1">
    <location>
        <begin position="184"/>
        <end position="197"/>
    </location>
</feature>
<feature type="region of interest" description="Disordered" evidence="1">
    <location>
        <begin position="23"/>
        <end position="67"/>
    </location>
</feature>
<dbReference type="EMBL" id="HBHT01032132">
    <property type="protein sequence ID" value="CAD9984319.1"/>
    <property type="molecule type" value="Transcribed_RNA"/>
</dbReference>
<evidence type="ECO:0008006" key="4">
    <source>
        <dbReference type="Google" id="ProtNLM"/>
    </source>
</evidence>
<feature type="signal peptide" evidence="2">
    <location>
        <begin position="1"/>
        <end position="21"/>
    </location>
</feature>
<feature type="compositionally biased region" description="Basic and acidic residues" evidence="1">
    <location>
        <begin position="95"/>
        <end position="108"/>
    </location>
</feature>
<feature type="compositionally biased region" description="Low complexity" evidence="1">
    <location>
        <begin position="110"/>
        <end position="119"/>
    </location>
</feature>
<feature type="region of interest" description="Disordered" evidence="1">
    <location>
        <begin position="84"/>
        <end position="212"/>
    </location>
</feature>
<name>A0A7S2YM73_9STRA</name>
<accession>A0A7S2YM73</accession>
<reference evidence="3" key="1">
    <citation type="submission" date="2021-01" db="EMBL/GenBank/DDBJ databases">
        <authorList>
            <person name="Corre E."/>
            <person name="Pelletier E."/>
            <person name="Niang G."/>
            <person name="Scheremetjew M."/>
            <person name="Finn R."/>
            <person name="Kale V."/>
            <person name="Holt S."/>
            <person name="Cochrane G."/>
            <person name="Meng A."/>
            <person name="Brown T."/>
            <person name="Cohen L."/>
        </authorList>
    </citation>
    <scope>NUCLEOTIDE SEQUENCE</scope>
    <source>
        <strain evidence="3">CCMP125</strain>
    </source>
</reference>
<feature type="compositionally biased region" description="Polar residues" evidence="1">
    <location>
        <begin position="84"/>
        <end position="94"/>
    </location>
</feature>
<feature type="compositionally biased region" description="Basic and acidic residues" evidence="1">
    <location>
        <begin position="38"/>
        <end position="50"/>
    </location>
</feature>
<evidence type="ECO:0000256" key="1">
    <source>
        <dbReference type="SAM" id="MobiDB-lite"/>
    </source>
</evidence>
<proteinExistence type="predicted"/>
<dbReference type="AlphaFoldDB" id="A0A7S2YM73"/>
<evidence type="ECO:0000313" key="3">
    <source>
        <dbReference type="EMBL" id="CAD9984319.1"/>
    </source>
</evidence>
<protein>
    <recommendedName>
        <fullName evidence="4">Periplasmic binding protein domain-containing protein</fullName>
    </recommendedName>
</protein>